<sequence length="187" mass="19745">MPRLLSALTALSLLLPLPALADEITDALDSAKAAYAEGDIQYAIEELEFARNKLLALKTDALGAYLPDAPDGWARTINSDMGAGLAMMGGGVGAEANYDKQDGSDSYTITLMADNPMIASIAGMINNAAMMGVKVERIGRQKFMVQDSEITGLVANRVLVKITGSSQDTMMAALEQMDFAAMGNFGN</sequence>
<dbReference type="EMBL" id="FXTO01000012">
    <property type="protein sequence ID" value="SMO74577.1"/>
    <property type="molecule type" value="Genomic_DNA"/>
</dbReference>
<organism evidence="2 3">
    <name type="scientific">Thalassovita litoralis</name>
    <dbReference type="NCBI Taxonomy" id="1010611"/>
    <lineage>
        <taxon>Bacteria</taxon>
        <taxon>Pseudomonadati</taxon>
        <taxon>Pseudomonadota</taxon>
        <taxon>Alphaproteobacteria</taxon>
        <taxon>Rhodobacterales</taxon>
        <taxon>Roseobacteraceae</taxon>
        <taxon>Thalassovita</taxon>
    </lineage>
</organism>
<evidence type="ECO:0000313" key="3">
    <source>
        <dbReference type="Proteomes" id="UP000316030"/>
    </source>
</evidence>
<keyword evidence="3" id="KW-1185">Reference proteome</keyword>
<accession>A0A521DSA0</accession>
<dbReference type="RefSeq" id="WP_142493450.1">
    <property type="nucleotide sequence ID" value="NZ_FXTO01000012.1"/>
</dbReference>
<protein>
    <submittedName>
        <fullName evidence="2">Uncharacterized protein</fullName>
    </submittedName>
</protein>
<dbReference type="Proteomes" id="UP000316030">
    <property type="component" value="Unassembled WGS sequence"/>
</dbReference>
<keyword evidence="1" id="KW-0732">Signal</keyword>
<name>A0A521DSA0_9RHOB</name>
<feature type="chain" id="PRO_5021869961" evidence="1">
    <location>
        <begin position="22"/>
        <end position="187"/>
    </location>
</feature>
<feature type="signal peptide" evidence="1">
    <location>
        <begin position="1"/>
        <end position="21"/>
    </location>
</feature>
<evidence type="ECO:0000256" key="1">
    <source>
        <dbReference type="SAM" id="SignalP"/>
    </source>
</evidence>
<proteinExistence type="predicted"/>
<gene>
    <name evidence="2" type="ORF">SAMN06265173_11266</name>
</gene>
<evidence type="ECO:0000313" key="2">
    <source>
        <dbReference type="EMBL" id="SMO74577.1"/>
    </source>
</evidence>
<dbReference type="OrthoDB" id="7265885at2"/>
<reference evidence="2 3" key="1">
    <citation type="submission" date="2017-05" db="EMBL/GenBank/DDBJ databases">
        <authorList>
            <person name="Varghese N."/>
            <person name="Submissions S."/>
        </authorList>
    </citation>
    <scope>NUCLEOTIDE SEQUENCE [LARGE SCALE GENOMIC DNA]</scope>
    <source>
        <strain evidence="2 3">DSM 29506</strain>
    </source>
</reference>
<dbReference type="AlphaFoldDB" id="A0A521DSA0"/>